<dbReference type="InterPro" id="IPR005119">
    <property type="entry name" value="LysR_subst-bd"/>
</dbReference>
<dbReference type="RefSeq" id="WP_147395600.1">
    <property type="nucleotide sequence ID" value="NZ_RAXU01000028.1"/>
</dbReference>
<keyword evidence="2" id="KW-0805">Transcription regulation</keyword>
<protein>
    <submittedName>
        <fullName evidence="6">LysR family transcriptional regulator</fullName>
    </submittedName>
</protein>
<dbReference type="PANTHER" id="PTHR30537:SF68">
    <property type="entry name" value="TRANSCRIPTIONAL REGULATOR-RELATED"/>
    <property type="match status" value="1"/>
</dbReference>
<dbReference type="Pfam" id="PF00126">
    <property type="entry name" value="HTH_1"/>
    <property type="match status" value="1"/>
</dbReference>
<evidence type="ECO:0000313" key="6">
    <source>
        <dbReference type="EMBL" id="RKG30773.1"/>
    </source>
</evidence>
<dbReference type="PANTHER" id="PTHR30537">
    <property type="entry name" value="HTH-TYPE TRANSCRIPTIONAL REGULATOR"/>
    <property type="match status" value="1"/>
</dbReference>
<dbReference type="InterPro" id="IPR000847">
    <property type="entry name" value="LysR_HTH_N"/>
</dbReference>
<dbReference type="SUPFAM" id="SSF46785">
    <property type="entry name" value="Winged helix' DNA-binding domain"/>
    <property type="match status" value="1"/>
</dbReference>
<organism evidence="6 7">
    <name type="scientific">Acinetobacter guerrae</name>
    <dbReference type="NCBI Taxonomy" id="1843371"/>
    <lineage>
        <taxon>Bacteria</taxon>
        <taxon>Pseudomonadati</taxon>
        <taxon>Pseudomonadota</taxon>
        <taxon>Gammaproteobacteria</taxon>
        <taxon>Moraxellales</taxon>
        <taxon>Moraxellaceae</taxon>
        <taxon>Acinetobacter</taxon>
    </lineage>
</organism>
<dbReference type="FunFam" id="1.10.10.10:FF:000001">
    <property type="entry name" value="LysR family transcriptional regulator"/>
    <property type="match status" value="1"/>
</dbReference>
<dbReference type="GO" id="GO:0003700">
    <property type="term" value="F:DNA-binding transcription factor activity"/>
    <property type="evidence" value="ECO:0007669"/>
    <property type="project" value="InterPro"/>
</dbReference>
<keyword evidence="3" id="KW-0238">DNA-binding</keyword>
<dbReference type="GO" id="GO:0006351">
    <property type="term" value="P:DNA-templated transcription"/>
    <property type="evidence" value="ECO:0007669"/>
    <property type="project" value="TreeGrafter"/>
</dbReference>
<evidence type="ECO:0000259" key="5">
    <source>
        <dbReference type="PROSITE" id="PS50931"/>
    </source>
</evidence>
<evidence type="ECO:0000256" key="3">
    <source>
        <dbReference type="ARBA" id="ARBA00023125"/>
    </source>
</evidence>
<proteinExistence type="inferred from homology"/>
<dbReference type="EMBL" id="RAXU01000028">
    <property type="protein sequence ID" value="RKG30773.1"/>
    <property type="molecule type" value="Genomic_DNA"/>
</dbReference>
<comment type="caution">
    <text evidence="6">The sequence shown here is derived from an EMBL/GenBank/DDBJ whole genome shotgun (WGS) entry which is preliminary data.</text>
</comment>
<keyword evidence="7" id="KW-1185">Reference proteome</keyword>
<dbReference type="Pfam" id="PF03466">
    <property type="entry name" value="LysR_substrate"/>
    <property type="match status" value="1"/>
</dbReference>
<evidence type="ECO:0000313" key="7">
    <source>
        <dbReference type="Proteomes" id="UP000269001"/>
    </source>
</evidence>
<sequence>MKWNLDDIPVFLAIIERGGISAAANTLGMPKSTVSTTLTRLEQDLGLRLIDRSSRSLRITAEGEVFYRQAQQIMEQALATDSLMADLGSVAKGRLKVALPPAFSEEFVASHLLDFHQQHPEIDLEIVITSQGAELIRDQVDIAVVVGELEDSELVSLPLIRGQLIWVSSPEWLAQNRLPESLDELRTLVQICESRYALRRLPVYFDKDIHYLDLSYGVIRVNHPLIVRRMLMLGGGISMLPQHYCVKQLAEKSLIQILPHIRLELA</sequence>
<dbReference type="Gene3D" id="3.40.190.290">
    <property type="match status" value="1"/>
</dbReference>
<feature type="domain" description="HTH lysR-type" evidence="5">
    <location>
        <begin position="3"/>
        <end position="60"/>
    </location>
</feature>
<dbReference type="GO" id="GO:0043565">
    <property type="term" value="F:sequence-specific DNA binding"/>
    <property type="evidence" value="ECO:0007669"/>
    <property type="project" value="TreeGrafter"/>
</dbReference>
<keyword evidence="4" id="KW-0804">Transcription</keyword>
<dbReference type="InterPro" id="IPR036390">
    <property type="entry name" value="WH_DNA-bd_sf"/>
</dbReference>
<evidence type="ECO:0000256" key="1">
    <source>
        <dbReference type="ARBA" id="ARBA00009437"/>
    </source>
</evidence>
<gene>
    <name evidence="6" type="ORF">D7V21_15470</name>
</gene>
<dbReference type="Proteomes" id="UP000269001">
    <property type="component" value="Unassembled WGS sequence"/>
</dbReference>
<dbReference type="InterPro" id="IPR036388">
    <property type="entry name" value="WH-like_DNA-bd_sf"/>
</dbReference>
<dbReference type="PROSITE" id="PS50931">
    <property type="entry name" value="HTH_LYSR"/>
    <property type="match status" value="1"/>
</dbReference>
<dbReference type="Gene3D" id="1.10.10.10">
    <property type="entry name" value="Winged helix-like DNA-binding domain superfamily/Winged helix DNA-binding domain"/>
    <property type="match status" value="1"/>
</dbReference>
<reference evidence="6 7" key="1">
    <citation type="submission" date="2018-09" db="EMBL/GenBank/DDBJ databases">
        <title>The draft genome of Acinetobacter spp. strains.</title>
        <authorList>
            <person name="Qin J."/>
            <person name="Feng Y."/>
            <person name="Zong Z."/>
        </authorList>
    </citation>
    <scope>NUCLEOTIDE SEQUENCE [LARGE SCALE GENOMIC DNA]</scope>
    <source>
        <strain evidence="6 7">WCHAc060096</strain>
    </source>
</reference>
<accession>A0A3A8EQT9</accession>
<evidence type="ECO:0000256" key="2">
    <source>
        <dbReference type="ARBA" id="ARBA00023015"/>
    </source>
</evidence>
<feature type="non-terminal residue" evidence="6">
    <location>
        <position position="266"/>
    </location>
</feature>
<dbReference type="AlphaFoldDB" id="A0A3A8EQT9"/>
<evidence type="ECO:0000256" key="4">
    <source>
        <dbReference type="ARBA" id="ARBA00023163"/>
    </source>
</evidence>
<dbReference type="InterPro" id="IPR058163">
    <property type="entry name" value="LysR-type_TF_proteobact-type"/>
</dbReference>
<name>A0A3A8EQT9_9GAMM</name>
<dbReference type="SUPFAM" id="SSF53850">
    <property type="entry name" value="Periplasmic binding protein-like II"/>
    <property type="match status" value="1"/>
</dbReference>
<comment type="similarity">
    <text evidence="1">Belongs to the LysR transcriptional regulatory family.</text>
</comment>